<feature type="domain" description="Smf/DprA SLOG" evidence="2">
    <location>
        <begin position="130"/>
        <end position="340"/>
    </location>
</feature>
<evidence type="ECO:0000313" key="4">
    <source>
        <dbReference type="Proteomes" id="UP001220478"/>
    </source>
</evidence>
<reference evidence="3 4" key="1">
    <citation type="submission" date="2023-02" db="EMBL/GenBank/DDBJ databases">
        <title>Novel Oscillospiraceae bacterial genomes.</title>
        <authorList>
            <person name="Srinivasan S."/>
            <person name="Austin M.N."/>
            <person name="Fiedler T.L."/>
            <person name="Strenk S.M."/>
            <person name="Agnew K.J."/>
            <person name="Nagana Gowda G.A."/>
            <person name="Raftery D."/>
            <person name="Beamer M.A."/>
            <person name="Achilles S.L."/>
            <person name="Wiesenfeld H.C."/>
            <person name="Fredricks D.N."/>
            <person name="Hillier S.L."/>
        </authorList>
    </citation>
    <scope>NUCLEOTIDE SEQUENCE [LARGE SCALE GENOMIC DNA]</scope>
    <source>
        <strain evidence="3 4">CHIC02 1186E3-8</strain>
    </source>
</reference>
<dbReference type="PANTHER" id="PTHR43022:SF1">
    <property type="entry name" value="PROTEIN SMF"/>
    <property type="match status" value="1"/>
</dbReference>
<sequence>MNALNVINSNPDWNLQAAADELHCLNFVAGTYLCLLAQVLQISRRNLTILIKNCPDMRPAKAELLQNWCLRFTDSVLLYYEAEWQKRATFSRLNLLYKAKERFAAAETIFHYIIRILNNNSSYLTADLHFVMDFEPTFPPLLKEISAAPACIFYAGNITSLHSTVPGLAIVGSRKMTPYGERVIKELITYLSFYKINIVSGLAYGCDITAHRYTLAANLTPIAVLPNGCGECYPVKHRDILQEIILRGAAISEFLPWEKAKPQYFAARNRLISGLCQVTLIVEAAKSSGSLITANFASDQGREVLAVPGAVNQAFSCGCNNLIAEGCPPYLSPESLLEHLQASCRYTSYKLEMKIQNKIVVEPQEKNAPAEADEKLFADKLAAEIQQKLQLNNGMVQEELYRVCSQAQKINLEDFLITLEKMKLTGKIKMTGLRYYLT</sequence>
<dbReference type="RefSeq" id="WP_315571636.1">
    <property type="nucleotide sequence ID" value="NZ_CP118868.1"/>
</dbReference>
<organism evidence="3 4">
    <name type="scientific">Amygdalobacter indicium</name>
    <dbReference type="NCBI Taxonomy" id="3029272"/>
    <lineage>
        <taxon>Bacteria</taxon>
        <taxon>Bacillati</taxon>
        <taxon>Bacillota</taxon>
        <taxon>Clostridia</taxon>
        <taxon>Eubacteriales</taxon>
        <taxon>Oscillospiraceae</taxon>
        <taxon>Amygdalobacter</taxon>
    </lineage>
</organism>
<dbReference type="Proteomes" id="UP001220478">
    <property type="component" value="Chromosome"/>
</dbReference>
<evidence type="ECO:0000256" key="1">
    <source>
        <dbReference type="ARBA" id="ARBA00006525"/>
    </source>
</evidence>
<gene>
    <name evidence="3" type="primary">dprA</name>
    <name evidence="3" type="ORF">PYS61_06210</name>
</gene>
<name>A0ABY8C7K3_9FIRM</name>
<dbReference type="Pfam" id="PF02481">
    <property type="entry name" value="DNA_processg_A"/>
    <property type="match status" value="1"/>
</dbReference>
<accession>A0ABY8C7K3</accession>
<protein>
    <submittedName>
        <fullName evidence="3">DNA-processing protein DprA</fullName>
    </submittedName>
</protein>
<comment type="similarity">
    <text evidence="1">Belongs to the DprA/Smf family.</text>
</comment>
<dbReference type="SUPFAM" id="SSF102405">
    <property type="entry name" value="MCP/YpsA-like"/>
    <property type="match status" value="1"/>
</dbReference>
<proteinExistence type="inferred from homology"/>
<dbReference type="EMBL" id="CP118868">
    <property type="protein sequence ID" value="WEG35514.1"/>
    <property type="molecule type" value="Genomic_DNA"/>
</dbReference>
<dbReference type="Gene3D" id="3.40.50.450">
    <property type="match status" value="1"/>
</dbReference>
<keyword evidence="4" id="KW-1185">Reference proteome</keyword>
<dbReference type="InterPro" id="IPR057666">
    <property type="entry name" value="DrpA_SLOG"/>
</dbReference>
<evidence type="ECO:0000313" key="3">
    <source>
        <dbReference type="EMBL" id="WEG35514.1"/>
    </source>
</evidence>
<dbReference type="InterPro" id="IPR003488">
    <property type="entry name" value="DprA"/>
</dbReference>
<dbReference type="PANTHER" id="PTHR43022">
    <property type="entry name" value="PROTEIN SMF"/>
    <property type="match status" value="1"/>
</dbReference>
<dbReference type="NCBIfam" id="TIGR00732">
    <property type="entry name" value="dprA"/>
    <property type="match status" value="1"/>
</dbReference>
<evidence type="ECO:0000259" key="2">
    <source>
        <dbReference type="Pfam" id="PF02481"/>
    </source>
</evidence>